<protein>
    <recommendedName>
        <fullName evidence="1">URB1 C-terminal domain-containing protein</fullName>
    </recommendedName>
</protein>
<keyword evidence="3" id="KW-1185">Reference proteome</keyword>
<dbReference type="InterPro" id="IPR032436">
    <property type="entry name" value="URB1_C"/>
</dbReference>
<evidence type="ECO:0000313" key="3">
    <source>
        <dbReference type="Proteomes" id="UP000000707"/>
    </source>
</evidence>
<proteinExistence type="predicted"/>
<evidence type="ECO:0000313" key="2">
    <source>
        <dbReference type="EMBL" id="EGV60451.1"/>
    </source>
</evidence>
<dbReference type="OrthoDB" id="72892at2759"/>
<dbReference type="EMBL" id="GL996528">
    <property type="protein sequence ID" value="EGV60451.1"/>
    <property type="molecule type" value="Genomic_DNA"/>
</dbReference>
<name>G3BE39_CANTC</name>
<evidence type="ECO:0000259" key="1">
    <source>
        <dbReference type="Pfam" id="PF16201"/>
    </source>
</evidence>
<organism evidence="3">
    <name type="scientific">Candida tenuis (strain ATCC 10573 / BCRC 21748 / CBS 615 / JCM 9827 / NBRC 10315 / NRRL Y-1498 / VKM Y-70)</name>
    <name type="common">Yeast</name>
    <name type="synonym">Yamadazyma tenuis</name>
    <dbReference type="NCBI Taxonomy" id="590646"/>
    <lineage>
        <taxon>Eukaryota</taxon>
        <taxon>Fungi</taxon>
        <taxon>Dikarya</taxon>
        <taxon>Ascomycota</taxon>
        <taxon>Saccharomycotina</taxon>
        <taxon>Pichiomycetes</taxon>
        <taxon>Debaryomycetaceae</taxon>
        <taxon>Yamadazyma</taxon>
    </lineage>
</organism>
<dbReference type="Proteomes" id="UP000000707">
    <property type="component" value="Unassembled WGS sequence"/>
</dbReference>
<dbReference type="AlphaFoldDB" id="G3BE39"/>
<reference evidence="2 3" key="1">
    <citation type="journal article" date="2011" name="Proc. Natl. Acad. Sci. U.S.A.">
        <title>Comparative genomics of xylose-fermenting fungi for enhanced biofuel production.</title>
        <authorList>
            <person name="Wohlbach D.J."/>
            <person name="Kuo A."/>
            <person name="Sato T.K."/>
            <person name="Potts K.M."/>
            <person name="Salamov A.A."/>
            <person name="LaButti K.M."/>
            <person name="Sun H."/>
            <person name="Clum A."/>
            <person name="Pangilinan J.L."/>
            <person name="Lindquist E.A."/>
            <person name="Lucas S."/>
            <person name="Lapidus A."/>
            <person name="Jin M."/>
            <person name="Gunawan C."/>
            <person name="Balan V."/>
            <person name="Dale B.E."/>
            <person name="Jeffries T.W."/>
            <person name="Zinkel R."/>
            <person name="Barry K.W."/>
            <person name="Grigoriev I.V."/>
            <person name="Gasch A.P."/>
        </authorList>
    </citation>
    <scope>NUCLEOTIDE SEQUENCE [LARGE SCALE GENOMIC DNA]</scope>
    <source>
        <strain evidence="3">ATCC 10573 / BCRC 21748 / CBS 615 / JCM 9827 / NBRC 10315 / NRRL Y-1498 / VKM Y-70</strain>
    </source>
</reference>
<accession>G3BE39</accession>
<dbReference type="HOGENOM" id="CLU_836778_0_0_1"/>
<dbReference type="Pfam" id="PF16201">
    <property type="entry name" value="NopRA1"/>
    <property type="match status" value="1"/>
</dbReference>
<feature type="domain" description="URB1 C-terminal" evidence="1">
    <location>
        <begin position="125"/>
        <end position="284"/>
    </location>
</feature>
<sequence length="332" mass="38697">MTDRWNWEINDFKESDFDLVGKQPLFSNDLISLNKNFISNCSKNYQPLDVPSQYKEIVDFVNKNYFKVNYEYSETVYDYEFLLLLTINNEEFFKSQDETLQVNMKNLIEYSILEILVKNFNSPLCKVIVGNIIKNIDNDKGFKDITLFKIYLSNLFNCSQLTGVQLTLYANLIPILSNPGHFLYELVFKYVTSHPRIGPKDMPLFFKIKSESLKTIEWYISGMTITTDDLQLLNTNQFFEWILTLLNTPGKVESLHKTILKTIFMLPDINYGSLSLITRNGILSYLEQISSGHTNLKLNLQEIAQKLEISASKRTLEWSNYDLVNVSKRLKL</sequence>
<gene>
    <name evidence="2" type="ORF">CANTEDRAFT_136931</name>
</gene>